<evidence type="ECO:0000256" key="2">
    <source>
        <dbReference type="ARBA" id="ARBA00023125"/>
    </source>
</evidence>
<dbReference type="SMART" id="SM00342">
    <property type="entry name" value="HTH_ARAC"/>
    <property type="match status" value="1"/>
</dbReference>
<sequence length="286" mass="31936">MIEYLPRSKLYTQLYLTQFGMEDCLPGHDFGPAVRTHYLFHYVFEGEGLFEVDGAEYRLAQGEGFLICPHVVTYYRADRSNPWSYGWIGFNGTLAETLLAQAGLTSAAPVLRCGHNDRIRRLLQEMAEPCADRKARETRLTGLLYLALSLLVECGTEAPRPSALSRAETYAEQVKDFIEMNFSSKFGMEDVAASIGLNRSYLCALFTRETGTSIQDYLIRYRIDTASAMLGNTDLSIGDIARSVGYADPLVFSKAFKKITGKSPKSYRDDLPTESDAESDAESDTE</sequence>
<dbReference type="InterPro" id="IPR037923">
    <property type="entry name" value="HTH-like"/>
</dbReference>
<dbReference type="PROSITE" id="PS00041">
    <property type="entry name" value="HTH_ARAC_FAMILY_1"/>
    <property type="match status" value="1"/>
</dbReference>
<organism evidence="7 8">
    <name type="scientific">Saccharibacillus brassicae</name>
    <dbReference type="NCBI Taxonomy" id="2583377"/>
    <lineage>
        <taxon>Bacteria</taxon>
        <taxon>Bacillati</taxon>
        <taxon>Bacillota</taxon>
        <taxon>Bacilli</taxon>
        <taxon>Bacillales</taxon>
        <taxon>Paenibacillaceae</taxon>
        <taxon>Saccharibacillus</taxon>
    </lineage>
</organism>
<keyword evidence="4" id="KW-0804">Transcription</keyword>
<dbReference type="Proteomes" id="UP000316968">
    <property type="component" value="Chromosome"/>
</dbReference>
<dbReference type="GO" id="GO:0043565">
    <property type="term" value="F:sequence-specific DNA binding"/>
    <property type="evidence" value="ECO:0007669"/>
    <property type="project" value="InterPro"/>
</dbReference>
<evidence type="ECO:0000256" key="4">
    <source>
        <dbReference type="ARBA" id="ARBA00023163"/>
    </source>
</evidence>
<keyword evidence="2" id="KW-0238">DNA-binding</keyword>
<dbReference type="SUPFAM" id="SSF46689">
    <property type="entry name" value="Homeodomain-like"/>
    <property type="match status" value="2"/>
</dbReference>
<keyword evidence="1" id="KW-0805">Transcription regulation</keyword>
<protein>
    <submittedName>
        <fullName evidence="7">AraC family transcriptional regulator</fullName>
    </submittedName>
</protein>
<feature type="domain" description="HTH araC/xylS-type" evidence="6">
    <location>
        <begin position="172"/>
        <end position="270"/>
    </location>
</feature>
<dbReference type="InterPro" id="IPR020449">
    <property type="entry name" value="Tscrpt_reg_AraC-type_HTH"/>
</dbReference>
<dbReference type="PANTHER" id="PTHR46796">
    <property type="entry name" value="HTH-TYPE TRANSCRIPTIONAL ACTIVATOR RHAS-RELATED"/>
    <property type="match status" value="1"/>
</dbReference>
<dbReference type="PROSITE" id="PS01124">
    <property type="entry name" value="HTH_ARAC_FAMILY_2"/>
    <property type="match status" value="1"/>
</dbReference>
<dbReference type="EMBL" id="CP041217">
    <property type="protein sequence ID" value="QDH20688.1"/>
    <property type="molecule type" value="Genomic_DNA"/>
</dbReference>
<name>A0A4Y6UVV3_SACBS</name>
<reference evidence="7 8" key="1">
    <citation type="submission" date="2019-06" db="EMBL/GenBank/DDBJ databases">
        <title>Saccharibacillus brassicae sp. nov., an endophytic bacterium isolated from Chinese cabbage seeds (Brassica pekinensis).</title>
        <authorList>
            <person name="Jiang L."/>
            <person name="Lee J."/>
            <person name="Kim S.W."/>
        </authorList>
    </citation>
    <scope>NUCLEOTIDE SEQUENCE [LARGE SCALE GENOMIC DNA]</scope>
    <source>
        <strain evidence="8">KCTC 43072 / ATSA2</strain>
    </source>
</reference>
<dbReference type="Pfam" id="PF12833">
    <property type="entry name" value="HTH_18"/>
    <property type="match status" value="1"/>
</dbReference>
<dbReference type="InterPro" id="IPR050204">
    <property type="entry name" value="AraC_XylS_family_regulators"/>
</dbReference>
<keyword evidence="8" id="KW-1185">Reference proteome</keyword>
<evidence type="ECO:0000313" key="7">
    <source>
        <dbReference type="EMBL" id="QDH20688.1"/>
    </source>
</evidence>
<dbReference type="InterPro" id="IPR018060">
    <property type="entry name" value="HTH_AraC"/>
</dbReference>
<dbReference type="Pfam" id="PF02311">
    <property type="entry name" value="AraC_binding"/>
    <property type="match status" value="1"/>
</dbReference>
<proteinExistence type="predicted"/>
<feature type="region of interest" description="Disordered" evidence="5">
    <location>
        <begin position="262"/>
        <end position="286"/>
    </location>
</feature>
<dbReference type="PRINTS" id="PR00032">
    <property type="entry name" value="HTHARAC"/>
</dbReference>
<dbReference type="OrthoDB" id="9813413at2"/>
<dbReference type="GO" id="GO:0003700">
    <property type="term" value="F:DNA-binding transcription factor activity"/>
    <property type="evidence" value="ECO:0007669"/>
    <property type="project" value="InterPro"/>
</dbReference>
<feature type="compositionally biased region" description="Acidic residues" evidence="5">
    <location>
        <begin position="272"/>
        <end position="286"/>
    </location>
</feature>
<gene>
    <name evidence="7" type="ORF">FFV09_07360</name>
</gene>
<evidence type="ECO:0000256" key="3">
    <source>
        <dbReference type="ARBA" id="ARBA00023159"/>
    </source>
</evidence>
<dbReference type="CDD" id="cd06986">
    <property type="entry name" value="cupin_MmsR-like_N"/>
    <property type="match status" value="1"/>
</dbReference>
<dbReference type="InterPro" id="IPR018062">
    <property type="entry name" value="HTH_AraC-typ_CS"/>
</dbReference>
<accession>A0A4Y6UVV3</accession>
<keyword evidence="3" id="KW-0010">Activator</keyword>
<evidence type="ECO:0000256" key="5">
    <source>
        <dbReference type="SAM" id="MobiDB-lite"/>
    </source>
</evidence>
<dbReference type="RefSeq" id="WP_141447250.1">
    <property type="nucleotide sequence ID" value="NZ_CP041217.1"/>
</dbReference>
<dbReference type="AlphaFoldDB" id="A0A4Y6UVV3"/>
<dbReference type="Gene3D" id="1.10.10.60">
    <property type="entry name" value="Homeodomain-like"/>
    <property type="match status" value="2"/>
</dbReference>
<evidence type="ECO:0000259" key="6">
    <source>
        <dbReference type="PROSITE" id="PS01124"/>
    </source>
</evidence>
<dbReference type="Gene3D" id="2.60.120.280">
    <property type="entry name" value="Regulatory protein AraC"/>
    <property type="match status" value="1"/>
</dbReference>
<dbReference type="InterPro" id="IPR003313">
    <property type="entry name" value="AraC-bd"/>
</dbReference>
<dbReference type="KEGG" id="saca:FFV09_07360"/>
<dbReference type="InterPro" id="IPR009057">
    <property type="entry name" value="Homeodomain-like_sf"/>
</dbReference>
<evidence type="ECO:0000313" key="8">
    <source>
        <dbReference type="Proteomes" id="UP000316968"/>
    </source>
</evidence>
<evidence type="ECO:0000256" key="1">
    <source>
        <dbReference type="ARBA" id="ARBA00023015"/>
    </source>
</evidence>
<dbReference type="SUPFAM" id="SSF51215">
    <property type="entry name" value="Regulatory protein AraC"/>
    <property type="match status" value="1"/>
</dbReference>